<feature type="region of interest" description="Disordered" evidence="1">
    <location>
        <begin position="1"/>
        <end position="22"/>
    </location>
</feature>
<evidence type="ECO:0000256" key="1">
    <source>
        <dbReference type="SAM" id="MobiDB-lite"/>
    </source>
</evidence>
<evidence type="ECO:0000313" key="2">
    <source>
        <dbReference type="EMBL" id="PIL23464.1"/>
    </source>
</evidence>
<organism evidence="2 3">
    <name type="scientific">Ganoderma sinense ZZ0214-1</name>
    <dbReference type="NCBI Taxonomy" id="1077348"/>
    <lineage>
        <taxon>Eukaryota</taxon>
        <taxon>Fungi</taxon>
        <taxon>Dikarya</taxon>
        <taxon>Basidiomycota</taxon>
        <taxon>Agaricomycotina</taxon>
        <taxon>Agaricomycetes</taxon>
        <taxon>Polyporales</taxon>
        <taxon>Polyporaceae</taxon>
        <taxon>Ganoderma</taxon>
    </lineage>
</organism>
<sequence length="145" mass="15671">MSTTSSVDPPQNASSTARTSVTSILSQSLPSFDHSAQVVTPFENESKRDAEFAEKLNTMLLELIIDFHAWAAARPAHEGEKMADLLEKEVKTLRDAEKEQGTSPLSSPSPPPSASVSVVEQTRQRLHDFITRIKLALAALTGLGA</sequence>
<accession>A0A2G8RPM2</accession>
<gene>
    <name evidence="2" type="ORF">GSI_14775</name>
</gene>
<comment type="caution">
    <text evidence="2">The sequence shown here is derived from an EMBL/GenBank/DDBJ whole genome shotgun (WGS) entry which is preliminary data.</text>
</comment>
<dbReference type="EMBL" id="AYKW01000068">
    <property type="protein sequence ID" value="PIL23464.1"/>
    <property type="molecule type" value="Genomic_DNA"/>
</dbReference>
<name>A0A2G8RPM2_9APHY</name>
<evidence type="ECO:0000313" key="3">
    <source>
        <dbReference type="Proteomes" id="UP000230002"/>
    </source>
</evidence>
<dbReference type="Proteomes" id="UP000230002">
    <property type="component" value="Unassembled WGS sequence"/>
</dbReference>
<feature type="compositionally biased region" description="Basic and acidic residues" evidence="1">
    <location>
        <begin position="87"/>
        <end position="100"/>
    </location>
</feature>
<feature type="region of interest" description="Disordered" evidence="1">
    <location>
        <begin position="87"/>
        <end position="118"/>
    </location>
</feature>
<protein>
    <submittedName>
        <fullName evidence="2">Uncharacterized protein</fullName>
    </submittedName>
</protein>
<keyword evidence="3" id="KW-1185">Reference proteome</keyword>
<dbReference type="AlphaFoldDB" id="A0A2G8RPM2"/>
<dbReference type="OrthoDB" id="3224400at2759"/>
<reference evidence="2 3" key="1">
    <citation type="journal article" date="2015" name="Sci. Rep.">
        <title>Chromosome-level genome map provides insights into diverse defense mechanisms in the medicinal fungus Ganoderma sinense.</title>
        <authorList>
            <person name="Zhu Y."/>
            <person name="Xu J."/>
            <person name="Sun C."/>
            <person name="Zhou S."/>
            <person name="Xu H."/>
            <person name="Nelson D.R."/>
            <person name="Qian J."/>
            <person name="Song J."/>
            <person name="Luo H."/>
            <person name="Xiang L."/>
            <person name="Li Y."/>
            <person name="Xu Z."/>
            <person name="Ji A."/>
            <person name="Wang L."/>
            <person name="Lu S."/>
            <person name="Hayward A."/>
            <person name="Sun W."/>
            <person name="Li X."/>
            <person name="Schwartz D.C."/>
            <person name="Wang Y."/>
            <person name="Chen S."/>
        </authorList>
    </citation>
    <scope>NUCLEOTIDE SEQUENCE [LARGE SCALE GENOMIC DNA]</scope>
    <source>
        <strain evidence="2 3">ZZ0214-1</strain>
    </source>
</reference>
<proteinExistence type="predicted"/>